<organism evidence="1 2">
    <name type="scientific">Methylobacterium brachiatum</name>
    <dbReference type="NCBI Taxonomy" id="269660"/>
    <lineage>
        <taxon>Bacteria</taxon>
        <taxon>Pseudomonadati</taxon>
        <taxon>Pseudomonadota</taxon>
        <taxon>Alphaproteobacteria</taxon>
        <taxon>Hyphomicrobiales</taxon>
        <taxon>Methylobacteriaceae</taxon>
        <taxon>Methylobacterium</taxon>
    </lineage>
</organism>
<sequence length="175" mass="19085">MARIDKSSLLLVAAAIIALPLTIVGAEARGFGPGFHGGIGTRVGAWGRPLGPVRPGPAIVGWRGHRPGFAFRRPYIYRPWYDDYYGYGLAGFGLGFGLGTLWGDLGDPFYDDAYVYAPRVYRRPVYVAPADVPPVVETDPADLAAAVAACARRFRTYDPVTQTYLGRGHVRRRCP</sequence>
<protein>
    <submittedName>
        <fullName evidence="1">BA14K family protein</fullName>
    </submittedName>
</protein>
<dbReference type="InterPro" id="IPR008928">
    <property type="entry name" value="6-hairpin_glycosidase_sf"/>
</dbReference>
<dbReference type="Proteomes" id="UP001432995">
    <property type="component" value="Unassembled WGS sequence"/>
</dbReference>
<keyword evidence="2" id="KW-1185">Reference proteome</keyword>
<evidence type="ECO:0000313" key="1">
    <source>
        <dbReference type="EMBL" id="MER2286779.1"/>
    </source>
</evidence>
<comment type="caution">
    <text evidence="1">The sequence shown here is derived from an EMBL/GenBank/DDBJ whole genome shotgun (WGS) entry which is preliminary data.</text>
</comment>
<name>A0ABV1QW17_9HYPH</name>
<gene>
    <name evidence="1" type="ORF">ABS770_00795</name>
</gene>
<accession>A0ABV1QW17</accession>
<dbReference type="RefSeq" id="WP_205836181.1">
    <property type="nucleotide sequence ID" value="NZ_CP033231.1"/>
</dbReference>
<proteinExistence type="predicted"/>
<dbReference type="SUPFAM" id="SSF48208">
    <property type="entry name" value="Six-hairpin glycosidases"/>
    <property type="match status" value="1"/>
</dbReference>
<reference evidence="1" key="1">
    <citation type="submission" date="2024-06" db="EMBL/GenBank/DDBJ databases">
        <authorList>
            <person name="Campbell A.G."/>
        </authorList>
    </citation>
    <scope>NUCLEOTIDE SEQUENCE</scope>
    <source>
        <strain evidence="1">EM17</strain>
    </source>
</reference>
<dbReference type="EMBL" id="JBELQD010000001">
    <property type="protein sequence ID" value="MER2286779.1"/>
    <property type="molecule type" value="Genomic_DNA"/>
</dbReference>
<evidence type="ECO:0000313" key="2">
    <source>
        <dbReference type="Proteomes" id="UP001432995"/>
    </source>
</evidence>